<feature type="transmembrane region" description="Helical" evidence="7">
    <location>
        <begin position="86"/>
        <end position="110"/>
    </location>
</feature>
<evidence type="ECO:0000256" key="6">
    <source>
        <dbReference type="ARBA" id="ARBA00023136"/>
    </source>
</evidence>
<evidence type="ECO:0000256" key="3">
    <source>
        <dbReference type="ARBA" id="ARBA00022448"/>
    </source>
</evidence>
<feature type="domain" description="RCK N-terminal" evidence="9">
    <location>
        <begin position="407"/>
        <end position="522"/>
    </location>
</feature>
<reference evidence="11" key="1">
    <citation type="submission" date="2017-09" db="EMBL/GenBank/DDBJ databases">
        <title>Depth-based differentiation of microbial function through sediment-hosted aquifers and enrichment of novel symbionts in the deep terrestrial subsurface.</title>
        <authorList>
            <person name="Probst A.J."/>
            <person name="Ladd B."/>
            <person name="Jarett J.K."/>
            <person name="Geller-Mcgrath D.E."/>
            <person name="Sieber C.M.K."/>
            <person name="Emerson J.B."/>
            <person name="Anantharaman K."/>
            <person name="Thomas B.C."/>
            <person name="Malmstrom R."/>
            <person name="Stieglmeier M."/>
            <person name="Klingl A."/>
            <person name="Woyke T."/>
            <person name="Ryan C.M."/>
            <person name="Banfield J.F."/>
        </authorList>
    </citation>
    <scope>NUCLEOTIDE SEQUENCE [LARGE SCALE GENOMIC DNA]</scope>
</reference>
<dbReference type="Gene3D" id="3.40.50.720">
    <property type="entry name" value="NAD(P)-binding Rossmann-like Domain"/>
    <property type="match status" value="1"/>
</dbReference>
<dbReference type="PANTHER" id="PTHR42751">
    <property type="entry name" value="SODIUM/HYDROGEN EXCHANGER FAMILY/TRKA DOMAIN PROTEIN"/>
    <property type="match status" value="1"/>
</dbReference>
<dbReference type="Pfam" id="PF00999">
    <property type="entry name" value="Na_H_Exchanger"/>
    <property type="match status" value="1"/>
</dbReference>
<feature type="transmembrane region" description="Helical" evidence="7">
    <location>
        <begin position="288"/>
        <end position="310"/>
    </location>
</feature>
<evidence type="ECO:0000259" key="8">
    <source>
        <dbReference type="Pfam" id="PF00999"/>
    </source>
</evidence>
<feature type="transmembrane region" description="Helical" evidence="7">
    <location>
        <begin position="116"/>
        <end position="135"/>
    </location>
</feature>
<sequence>MLEELFFEIGVVLIIAAALSMIAYRFRQPLIVAYIITGVVAGPSLLALTDSPEIFDVMSQIGVAFLLFTVGLGLNWRNIKDVGGIALATGVGQVLFTSVAGFLVGILLGFDPLTSGYLGVAFAFSSTIIIIKLLMDKEDLDTLYGRISIGFLLVQDFIAMLILLGLSSVGTGASLQTVLVTILLKAVVLIPIFWIVSTKLLPPTLKYVAKSQELLFIFAIAWCFLVAGILVYVGFGVELGALIAGITLSSSVYYREINARIRPLRDFFLVIFFIVLGTRLGLESFSTTIIPSILFSLFILIGNPLLVMFIMRSLGYHPRTGFLCGTTVAQISEFSFIVIIVGISIGHLNESVLAVATAVGIITITASSYLIEHNERIFQKIQGLFRWLEPHTALPSEFKIEHKPVKILLFGFHRTGEELLPAIKMMKQSYEVVDFDPVTLRELAELGEPSIYGDVGDENFLEEIKADKARLIISTIPDFVISTSLLTFLKSRSYAGVIVVSVHSQEEAQYCYELGATYVIIPPVLSGKKFSEILSKTKTAKRSWQAMVKNL</sequence>
<evidence type="ECO:0000256" key="5">
    <source>
        <dbReference type="ARBA" id="ARBA00022989"/>
    </source>
</evidence>
<dbReference type="Gene3D" id="1.20.1530.20">
    <property type="match status" value="1"/>
</dbReference>
<feature type="transmembrane region" description="Helical" evidence="7">
    <location>
        <begin position="239"/>
        <end position="254"/>
    </location>
</feature>
<organism evidence="10 11">
    <name type="scientific">Candidatus Uhrbacteria bacterium CG10_big_fil_rev_8_21_14_0_10_48_16</name>
    <dbReference type="NCBI Taxonomy" id="1975038"/>
    <lineage>
        <taxon>Bacteria</taxon>
        <taxon>Candidatus Uhriibacteriota</taxon>
    </lineage>
</organism>
<keyword evidence="4 7" id="KW-0812">Transmembrane</keyword>
<evidence type="ECO:0000256" key="2">
    <source>
        <dbReference type="ARBA" id="ARBA00005551"/>
    </source>
</evidence>
<dbReference type="InterPro" id="IPR036291">
    <property type="entry name" value="NAD(P)-bd_dom_sf"/>
</dbReference>
<feature type="transmembrane region" description="Helical" evidence="7">
    <location>
        <begin position="6"/>
        <end position="24"/>
    </location>
</feature>
<dbReference type="Pfam" id="PF02254">
    <property type="entry name" value="TrkA_N"/>
    <property type="match status" value="1"/>
</dbReference>
<evidence type="ECO:0000256" key="7">
    <source>
        <dbReference type="SAM" id="Phobius"/>
    </source>
</evidence>
<feature type="transmembrane region" description="Helical" evidence="7">
    <location>
        <begin position="147"/>
        <end position="166"/>
    </location>
</feature>
<name>A0A2M8LGH7_9BACT</name>
<feature type="domain" description="Cation/H+ exchanger transmembrane" evidence="8">
    <location>
        <begin position="15"/>
        <end position="365"/>
    </location>
</feature>
<dbReference type="AlphaFoldDB" id="A0A2M8LGH7"/>
<evidence type="ECO:0000313" key="11">
    <source>
        <dbReference type="Proteomes" id="UP000231436"/>
    </source>
</evidence>
<dbReference type="PANTHER" id="PTHR42751:SF3">
    <property type="entry name" value="SODIUM_GLUTAMATE SYMPORTER"/>
    <property type="match status" value="1"/>
</dbReference>
<keyword evidence="5 7" id="KW-1133">Transmembrane helix</keyword>
<dbReference type="GO" id="GO:0016020">
    <property type="term" value="C:membrane"/>
    <property type="evidence" value="ECO:0007669"/>
    <property type="project" value="UniProtKB-SubCell"/>
</dbReference>
<accession>A0A2M8LGH7</accession>
<feature type="transmembrane region" description="Helical" evidence="7">
    <location>
        <begin position="178"/>
        <end position="202"/>
    </location>
</feature>
<evidence type="ECO:0000256" key="4">
    <source>
        <dbReference type="ARBA" id="ARBA00022692"/>
    </source>
</evidence>
<dbReference type="GO" id="GO:0015297">
    <property type="term" value="F:antiporter activity"/>
    <property type="evidence" value="ECO:0007669"/>
    <property type="project" value="InterPro"/>
</dbReference>
<protein>
    <submittedName>
        <fullName evidence="10">Sodium:proton exchanger</fullName>
    </submittedName>
</protein>
<evidence type="ECO:0000259" key="9">
    <source>
        <dbReference type="Pfam" id="PF02254"/>
    </source>
</evidence>
<feature type="transmembrane region" description="Helical" evidence="7">
    <location>
        <begin position="322"/>
        <end position="345"/>
    </location>
</feature>
<dbReference type="InterPro" id="IPR006153">
    <property type="entry name" value="Cation/H_exchanger_TM"/>
</dbReference>
<dbReference type="InterPro" id="IPR003148">
    <property type="entry name" value="RCK_N"/>
</dbReference>
<dbReference type="GO" id="GO:1902600">
    <property type="term" value="P:proton transmembrane transport"/>
    <property type="evidence" value="ECO:0007669"/>
    <property type="project" value="InterPro"/>
</dbReference>
<dbReference type="GO" id="GO:0006813">
    <property type="term" value="P:potassium ion transport"/>
    <property type="evidence" value="ECO:0007669"/>
    <property type="project" value="InterPro"/>
</dbReference>
<feature type="transmembrane region" description="Helical" evidence="7">
    <location>
        <begin position="214"/>
        <end position="233"/>
    </location>
</feature>
<gene>
    <name evidence="10" type="ORF">COV05_04260</name>
</gene>
<evidence type="ECO:0000256" key="1">
    <source>
        <dbReference type="ARBA" id="ARBA00004141"/>
    </source>
</evidence>
<dbReference type="Proteomes" id="UP000231436">
    <property type="component" value="Unassembled WGS sequence"/>
</dbReference>
<dbReference type="EMBL" id="PFEU01000018">
    <property type="protein sequence ID" value="PJE76554.1"/>
    <property type="molecule type" value="Genomic_DNA"/>
</dbReference>
<comment type="caution">
    <text evidence="10">The sequence shown here is derived from an EMBL/GenBank/DDBJ whole genome shotgun (WGS) entry which is preliminary data.</text>
</comment>
<evidence type="ECO:0000313" key="10">
    <source>
        <dbReference type="EMBL" id="PJE76554.1"/>
    </source>
</evidence>
<dbReference type="InterPro" id="IPR038770">
    <property type="entry name" value="Na+/solute_symporter_sf"/>
</dbReference>
<proteinExistence type="inferred from homology"/>
<feature type="transmembrane region" description="Helical" evidence="7">
    <location>
        <begin position="351"/>
        <end position="371"/>
    </location>
</feature>
<feature type="transmembrane region" description="Helical" evidence="7">
    <location>
        <begin position="31"/>
        <end position="48"/>
    </location>
</feature>
<comment type="similarity">
    <text evidence="2">Belongs to the monovalent cation:proton antiporter 2 (CPA2) transporter (TC 2.A.37) family.</text>
</comment>
<keyword evidence="6 7" id="KW-0472">Membrane</keyword>
<feature type="transmembrane region" description="Helical" evidence="7">
    <location>
        <begin position="266"/>
        <end position="282"/>
    </location>
</feature>
<feature type="transmembrane region" description="Helical" evidence="7">
    <location>
        <begin position="54"/>
        <end position="74"/>
    </location>
</feature>
<keyword evidence="3" id="KW-0813">Transport</keyword>
<dbReference type="SUPFAM" id="SSF51735">
    <property type="entry name" value="NAD(P)-binding Rossmann-fold domains"/>
    <property type="match status" value="1"/>
</dbReference>
<comment type="subcellular location">
    <subcellularLocation>
        <location evidence="1">Membrane</location>
        <topology evidence="1">Multi-pass membrane protein</topology>
    </subcellularLocation>
</comment>